<evidence type="ECO:0000313" key="2">
    <source>
        <dbReference type="Proteomes" id="UP000249304"/>
    </source>
</evidence>
<protein>
    <submittedName>
        <fullName evidence="1">Uncharacterized protein</fullName>
    </submittedName>
</protein>
<dbReference type="Proteomes" id="UP000249304">
    <property type="component" value="Unassembled WGS sequence"/>
</dbReference>
<proteinExistence type="predicted"/>
<comment type="caution">
    <text evidence="1">The sequence shown here is derived from an EMBL/GenBank/DDBJ whole genome shotgun (WGS) entry which is preliminary data.</text>
</comment>
<dbReference type="EMBL" id="POUD01000236">
    <property type="protein sequence ID" value="PZG09942.1"/>
    <property type="molecule type" value="Genomic_DNA"/>
</dbReference>
<keyword evidence="2" id="KW-1185">Reference proteome</keyword>
<organism evidence="1 2">
    <name type="scientific">Nonomuraea aridisoli</name>
    <dbReference type="NCBI Taxonomy" id="2070368"/>
    <lineage>
        <taxon>Bacteria</taxon>
        <taxon>Bacillati</taxon>
        <taxon>Actinomycetota</taxon>
        <taxon>Actinomycetes</taxon>
        <taxon>Streptosporangiales</taxon>
        <taxon>Streptosporangiaceae</taxon>
        <taxon>Nonomuraea</taxon>
    </lineage>
</organism>
<gene>
    <name evidence="1" type="ORF">C1J01_36990</name>
</gene>
<feature type="non-terminal residue" evidence="1">
    <location>
        <position position="88"/>
    </location>
</feature>
<dbReference type="AlphaFoldDB" id="A0A2W2DDD9"/>
<reference evidence="1 2" key="1">
    <citation type="submission" date="2018-01" db="EMBL/GenBank/DDBJ databases">
        <title>Draft genome sequence of Nonomuraea sp. KC333.</title>
        <authorList>
            <person name="Sahin N."/>
            <person name="Saygin H."/>
            <person name="Ay H."/>
        </authorList>
    </citation>
    <scope>NUCLEOTIDE SEQUENCE [LARGE SCALE GENOMIC DNA]</scope>
    <source>
        <strain evidence="1 2">KC333</strain>
    </source>
</reference>
<evidence type="ECO:0000313" key="1">
    <source>
        <dbReference type="EMBL" id="PZG09942.1"/>
    </source>
</evidence>
<sequence>MDQWRATGARGEAVLFDMLDGLPVRNVFGVSDPDVHRIGDRWVMFLGGFTTRLRVSLFAAALPPGAPLSDDRWALLTDPRRPRRAVPL</sequence>
<name>A0A2W2DDD9_9ACTN</name>
<accession>A0A2W2DDD9</accession>